<feature type="transmembrane region" description="Helical" evidence="1">
    <location>
        <begin position="306"/>
        <end position="325"/>
    </location>
</feature>
<dbReference type="InterPro" id="IPR007294">
    <property type="entry name" value="DUF401"/>
</dbReference>
<evidence type="ECO:0000313" key="2">
    <source>
        <dbReference type="EMBL" id="MPL89123.1"/>
    </source>
</evidence>
<reference evidence="2" key="1">
    <citation type="submission" date="2019-08" db="EMBL/GenBank/DDBJ databases">
        <authorList>
            <person name="Kucharzyk K."/>
            <person name="Murdoch R.W."/>
            <person name="Higgins S."/>
            <person name="Loffler F."/>
        </authorList>
    </citation>
    <scope>NUCLEOTIDE SEQUENCE</scope>
</reference>
<feature type="transmembrane region" description="Helical" evidence="1">
    <location>
        <begin position="332"/>
        <end position="362"/>
    </location>
</feature>
<feature type="transmembrane region" description="Helical" evidence="1">
    <location>
        <begin position="382"/>
        <end position="403"/>
    </location>
</feature>
<feature type="transmembrane region" description="Helical" evidence="1">
    <location>
        <begin position="225"/>
        <end position="253"/>
    </location>
</feature>
<dbReference type="EMBL" id="VSSQ01000273">
    <property type="protein sequence ID" value="MPL89123.1"/>
    <property type="molecule type" value="Genomic_DNA"/>
</dbReference>
<gene>
    <name evidence="2" type="ORF">SDC9_35154</name>
</gene>
<dbReference type="AlphaFoldDB" id="A0A644VEQ7"/>
<keyword evidence="1" id="KW-0812">Transmembrane</keyword>
<proteinExistence type="predicted"/>
<dbReference type="PANTHER" id="PTHR39556">
    <property type="entry name" value="PROTEIN, PUTATIVE-RELATED"/>
    <property type="match status" value="1"/>
</dbReference>
<evidence type="ECO:0008006" key="3">
    <source>
        <dbReference type="Google" id="ProtNLM"/>
    </source>
</evidence>
<accession>A0A644VEQ7</accession>
<organism evidence="2">
    <name type="scientific">bioreactor metagenome</name>
    <dbReference type="NCBI Taxonomy" id="1076179"/>
    <lineage>
        <taxon>unclassified sequences</taxon>
        <taxon>metagenomes</taxon>
        <taxon>ecological metagenomes</taxon>
    </lineage>
</organism>
<feature type="transmembrane region" description="Helical" evidence="1">
    <location>
        <begin position="274"/>
        <end position="300"/>
    </location>
</feature>
<protein>
    <recommendedName>
        <fullName evidence="3">DUF401 family protein</fullName>
    </recommendedName>
</protein>
<feature type="transmembrane region" description="Helical" evidence="1">
    <location>
        <begin position="6"/>
        <end position="38"/>
    </location>
</feature>
<evidence type="ECO:0000256" key="1">
    <source>
        <dbReference type="SAM" id="Phobius"/>
    </source>
</evidence>
<sequence>MNIFLIITIAMCIILFMLQKHYPIGPSILLGGLFMWAVKAPDPMHFITAGYQTLTMQRTYDLLFALYFVMCLEIELRTSGSLDGMVRALQRLFPSEKFTLAIMPAFLGLLPSLGGARFSAPIVETASKETNITSEAKSSINFYFRHIFEYSNPINPGMIMACSIAMLPISKFIIHLGWLSILAFILGWIFCISPLKLPPKKTVISTKEERNKDISDVALSLAPVIINFLLVVFFQIGAAISMGLVVIGMIFLLRATSRTLNVKNVFVESMDIKMLLNVVCIFYFIQLLTVTEILTAIVTAFNTAPLPPMVIIACVSFIIGILTGLSQGHVAIVLPIVAAMAPGDITMFGVAMVFGIAGQMITPTHVCLMVTLDYFKADFFKTLKPVALIELLILSIFSITTYLSI</sequence>
<dbReference type="PANTHER" id="PTHR39556:SF1">
    <property type="entry name" value="PROTEIN, PUTATIVE-RELATED"/>
    <property type="match status" value="1"/>
</dbReference>
<keyword evidence="1" id="KW-1133">Transmembrane helix</keyword>
<feature type="transmembrane region" description="Helical" evidence="1">
    <location>
        <begin position="172"/>
        <end position="195"/>
    </location>
</feature>
<keyword evidence="1" id="KW-0472">Membrane</keyword>
<feature type="transmembrane region" description="Helical" evidence="1">
    <location>
        <begin position="98"/>
        <end position="118"/>
    </location>
</feature>
<dbReference type="Pfam" id="PF04165">
    <property type="entry name" value="DUF401"/>
    <property type="match status" value="1"/>
</dbReference>
<name>A0A644VEQ7_9ZZZZ</name>
<comment type="caution">
    <text evidence="2">The sequence shown here is derived from an EMBL/GenBank/DDBJ whole genome shotgun (WGS) entry which is preliminary data.</text>
</comment>